<evidence type="ECO:0000313" key="12">
    <source>
        <dbReference type="Proteomes" id="UP000249571"/>
    </source>
</evidence>
<keyword evidence="1" id="KW-0134">Cell wall</keyword>
<dbReference type="RefSeq" id="WP_111714834.1">
    <property type="nucleotide sequence ID" value="NZ_LR134316.1"/>
</dbReference>
<keyword evidence="4" id="KW-0572">Peptidoglycan-anchor</keyword>
<proteinExistence type="predicted"/>
<feature type="region of interest" description="Disordered" evidence="5">
    <location>
        <begin position="343"/>
        <end position="370"/>
    </location>
</feature>
<feature type="transmembrane region" description="Helical" evidence="6">
    <location>
        <begin position="523"/>
        <end position="542"/>
    </location>
</feature>
<dbReference type="Gene3D" id="2.60.40.10">
    <property type="entry name" value="Immunoglobulins"/>
    <property type="match status" value="2"/>
</dbReference>
<dbReference type="InterPro" id="IPR019931">
    <property type="entry name" value="LPXTG_anchor"/>
</dbReference>
<organism evidence="11 12">
    <name type="scientific">Streptococcus dysgalactiae subsp. equisimilis</name>
    <name type="common">Streptococcus equisimilis</name>
    <dbReference type="NCBI Taxonomy" id="119602"/>
    <lineage>
        <taxon>Bacteria</taxon>
        <taxon>Bacillati</taxon>
        <taxon>Bacillota</taxon>
        <taxon>Bacilli</taxon>
        <taxon>Lactobacillales</taxon>
        <taxon>Streptococcaceae</taxon>
        <taxon>Streptococcus</taxon>
    </lineage>
</organism>
<dbReference type="NCBIfam" id="NF033902">
    <property type="entry name" value="iso_D2_wall_anc"/>
    <property type="match status" value="1"/>
</dbReference>
<feature type="domain" description="Gram-positive pilin subunit D1 N-terminal" evidence="9">
    <location>
        <begin position="44"/>
        <end position="191"/>
    </location>
</feature>
<dbReference type="InterPro" id="IPR026466">
    <property type="entry name" value="Fim_isopep_form_D2_dom"/>
</dbReference>
<name>A0A9X8XEZ7_STREQ</name>
<feature type="chain" id="PRO_5040952179" evidence="7">
    <location>
        <begin position="23"/>
        <end position="552"/>
    </location>
</feature>
<dbReference type="NCBIfam" id="TIGR04226">
    <property type="entry name" value="RrgB_K2N_iso_D2"/>
    <property type="match status" value="1"/>
</dbReference>
<sequence length="552" mass="60557">MKLSRKTLYSAMAFTMLTSATVAPVAQIIPSSTVRAETVATIPEKTTVKIYKLQADNYTDEVLKDNGLRNENGSEVEIGKLGTNVRGLGGVVFTAFKITDGKSKEELKNLSIDELQKNYPNSKILNATANDTGLTTWELAKADNGRYWVVESTKPETVSNSVAVPFEISFPMSKSDGTGYLTEVNIYPKNVTSETPKPGKDVEKLGTNHASFNIGQEVSWFIKGTVPKNMKDYESYIFSDTLDSKLDFMSISYVKYGTLTLQDTVDYKATLPQADNRLFKVELTSTGIQKIANQYPNRTIVSDDEILDIQENTEQKPFLEVKFNTKINKTAVLGKAIPNSATIQFDNTPDKQVNPKPSTPPSDNPDVQTGGIKFRKVDVTNKQALDGAEFELLTENEQKIIWTQELVDSNKVGIDAGKFVSPQVGQTIVMKSVNGEFEIRGLSYKIDNPTATAATAVSSTVGTKYKLKETKAPAGYVIPEAPIEFAVNQTSYNKTPTTIDVDKADADPQEITNNKRPEIPNTGGIGTAIFVVIGVAIMAFAARGMRRQKEDN</sequence>
<dbReference type="Pfam" id="PF16555">
    <property type="entry name" value="GramPos_pilinD1"/>
    <property type="match status" value="1"/>
</dbReference>
<dbReference type="Proteomes" id="UP000249571">
    <property type="component" value="Chromosome 1"/>
</dbReference>
<dbReference type="Pfam" id="PF17802">
    <property type="entry name" value="SpaA"/>
    <property type="match status" value="1"/>
</dbReference>
<dbReference type="NCBIfam" id="TIGR01167">
    <property type="entry name" value="LPXTG_anchor"/>
    <property type="match status" value="1"/>
</dbReference>
<evidence type="ECO:0000256" key="7">
    <source>
        <dbReference type="SAM" id="SignalP"/>
    </source>
</evidence>
<evidence type="ECO:0000256" key="5">
    <source>
        <dbReference type="SAM" id="MobiDB-lite"/>
    </source>
</evidence>
<keyword evidence="6" id="KW-0812">Transmembrane</keyword>
<evidence type="ECO:0000256" key="2">
    <source>
        <dbReference type="ARBA" id="ARBA00022525"/>
    </source>
</evidence>
<dbReference type="InterPro" id="IPR013783">
    <property type="entry name" value="Ig-like_fold"/>
</dbReference>
<evidence type="ECO:0000256" key="3">
    <source>
        <dbReference type="ARBA" id="ARBA00022729"/>
    </source>
</evidence>
<keyword evidence="6" id="KW-1133">Transmembrane helix</keyword>
<evidence type="ECO:0000259" key="10">
    <source>
        <dbReference type="Pfam" id="PF17802"/>
    </source>
</evidence>
<dbReference type="Gene3D" id="2.60.40.740">
    <property type="match status" value="1"/>
</dbReference>
<dbReference type="InterPro" id="IPR041033">
    <property type="entry name" value="SpaA_PFL_dom_1"/>
</dbReference>
<keyword evidence="6" id="KW-0472">Membrane</keyword>
<dbReference type="AlphaFoldDB" id="A0A9X8XEZ7"/>
<dbReference type="InterPro" id="IPR048052">
    <property type="entry name" value="FM1-like"/>
</dbReference>
<evidence type="ECO:0000313" key="11">
    <source>
        <dbReference type="EMBL" id="SQF66039.1"/>
    </source>
</evidence>
<accession>A0A9X8XEZ7</accession>
<evidence type="ECO:0000259" key="9">
    <source>
        <dbReference type="Pfam" id="PF16555"/>
    </source>
</evidence>
<evidence type="ECO:0000256" key="4">
    <source>
        <dbReference type="ARBA" id="ARBA00023088"/>
    </source>
</evidence>
<dbReference type="InterPro" id="IPR032364">
    <property type="entry name" value="GramPos_pilinD1_N"/>
</dbReference>
<keyword evidence="3 7" id="KW-0732">Signal</keyword>
<feature type="domain" description="Gram-positive cocci surface proteins LPxTG" evidence="8">
    <location>
        <begin position="512"/>
        <end position="542"/>
    </location>
</feature>
<feature type="domain" description="SpaA-like prealbumin fold" evidence="10">
    <location>
        <begin position="371"/>
        <end position="493"/>
    </location>
</feature>
<protein>
    <submittedName>
        <fullName evidence="11">Cell wall surface anchor family protein</fullName>
    </submittedName>
</protein>
<feature type="signal peptide" evidence="7">
    <location>
        <begin position="1"/>
        <end position="22"/>
    </location>
</feature>
<dbReference type="Pfam" id="PF00746">
    <property type="entry name" value="Gram_pos_anchor"/>
    <property type="match status" value="1"/>
</dbReference>
<keyword evidence="2" id="KW-0964">Secreted</keyword>
<gene>
    <name evidence="11" type="ORF">NCTC6179_00179</name>
</gene>
<evidence type="ECO:0000256" key="1">
    <source>
        <dbReference type="ARBA" id="ARBA00022512"/>
    </source>
</evidence>
<reference evidence="11 12" key="1">
    <citation type="submission" date="2018-06" db="EMBL/GenBank/DDBJ databases">
        <authorList>
            <consortium name="Pathogen Informatics"/>
            <person name="Doyle S."/>
        </authorList>
    </citation>
    <scope>NUCLEOTIDE SEQUENCE [LARGE SCALE GENOMIC DNA]</scope>
    <source>
        <strain evidence="11 12">NCTC6179</strain>
    </source>
</reference>
<dbReference type="EMBL" id="LS483361">
    <property type="protein sequence ID" value="SQF66039.1"/>
    <property type="molecule type" value="Genomic_DNA"/>
</dbReference>
<evidence type="ECO:0000256" key="6">
    <source>
        <dbReference type="SAM" id="Phobius"/>
    </source>
</evidence>
<evidence type="ECO:0000259" key="8">
    <source>
        <dbReference type="Pfam" id="PF00746"/>
    </source>
</evidence>